<accession>A0A0H5QIQ0</accession>
<dbReference type="PANTHER" id="PTHR12300">
    <property type="entry name" value="HVA22-LIKE PROTEINS"/>
    <property type="match status" value="1"/>
</dbReference>
<comment type="similarity">
    <text evidence="2 6">Belongs to the DP1 family.</text>
</comment>
<feature type="transmembrane region" description="Helical" evidence="7">
    <location>
        <begin position="79"/>
        <end position="98"/>
    </location>
</feature>
<dbReference type="PANTHER" id="PTHR12300:SF161">
    <property type="entry name" value="RECEPTOR EXPRESSION-ENHANCING PROTEIN"/>
    <property type="match status" value="1"/>
</dbReference>
<sequence>CGPWLVRSLYYLPYNEGGSCRQSTSHAERSSSSVPNLHPILIQYRLEFLLRLYRISGIPAVYIVSSAVVSTVVLSIMVYSLQSVCLFIAFAYPAYASFKSLQSNCIDDQIHWLTYWVVYGALHFIHQVTDIIFSRVPYYPDIKIIYLSWCFLPQFRGSSIAYKWLIRPILLMHRNRIDQSLRKVQHHVDGAHSSIALASSRIVPALATSLTSMATQALARIEESQKK</sequence>
<evidence type="ECO:0000256" key="7">
    <source>
        <dbReference type="SAM" id="Phobius"/>
    </source>
</evidence>
<feature type="non-terminal residue" evidence="8">
    <location>
        <position position="1"/>
    </location>
</feature>
<name>A0A0H5QIQ0_9EUKA</name>
<reference evidence="8" key="1">
    <citation type="submission" date="2015-04" db="EMBL/GenBank/DDBJ databases">
        <title>The genome sequence of the plant pathogenic Rhizarian Plasmodiophora brassicae reveals insights in its biotrophic life cycle and the origin of chitin synthesis.</title>
        <authorList>
            <person name="Schwelm A."/>
            <person name="Fogelqvist J."/>
            <person name="Knaust A."/>
            <person name="Julke S."/>
            <person name="Lilja T."/>
            <person name="Dhandapani V."/>
            <person name="Bonilla-Rosso G."/>
            <person name="Karlsson M."/>
            <person name="Shevchenko A."/>
            <person name="Choi S.R."/>
            <person name="Kim H.G."/>
            <person name="Park J.Y."/>
            <person name="Lim Y.P."/>
            <person name="Ludwig-Muller J."/>
            <person name="Dixelius C."/>
        </authorList>
    </citation>
    <scope>NUCLEOTIDE SEQUENCE</scope>
    <source>
        <tissue evidence="8">Potato root galls</tissue>
    </source>
</reference>
<evidence type="ECO:0000256" key="4">
    <source>
        <dbReference type="ARBA" id="ARBA00022989"/>
    </source>
</evidence>
<dbReference type="EMBL" id="HACM01000749">
    <property type="protein sequence ID" value="CRZ01191.1"/>
    <property type="molecule type" value="Transcribed_RNA"/>
</dbReference>
<comment type="subcellular location">
    <subcellularLocation>
        <location evidence="1 6">Membrane</location>
        <topology evidence="1 6">Multi-pass membrane protein</topology>
    </subcellularLocation>
</comment>
<evidence type="ECO:0000313" key="8">
    <source>
        <dbReference type="EMBL" id="CRZ01191.1"/>
    </source>
</evidence>
<dbReference type="Pfam" id="PF03134">
    <property type="entry name" value="TB2_DP1_HVA22"/>
    <property type="match status" value="1"/>
</dbReference>
<feature type="transmembrane region" description="Helical" evidence="7">
    <location>
        <begin position="146"/>
        <end position="166"/>
    </location>
</feature>
<dbReference type="GO" id="GO:0016020">
    <property type="term" value="C:membrane"/>
    <property type="evidence" value="ECO:0007669"/>
    <property type="project" value="UniProtKB-SubCell"/>
</dbReference>
<proteinExistence type="inferred from homology"/>
<evidence type="ECO:0000256" key="3">
    <source>
        <dbReference type="ARBA" id="ARBA00022692"/>
    </source>
</evidence>
<dbReference type="AlphaFoldDB" id="A0A0H5QIQ0"/>
<feature type="transmembrane region" description="Helical" evidence="7">
    <location>
        <begin position="110"/>
        <end position="126"/>
    </location>
</feature>
<protein>
    <recommendedName>
        <fullName evidence="9">Receptor expression-enhancing protein</fullName>
    </recommendedName>
</protein>
<dbReference type="InterPro" id="IPR004345">
    <property type="entry name" value="TB2_DP1_HVA22"/>
</dbReference>
<evidence type="ECO:0000256" key="1">
    <source>
        <dbReference type="ARBA" id="ARBA00004141"/>
    </source>
</evidence>
<keyword evidence="5 7" id="KW-0472">Membrane</keyword>
<keyword evidence="4 7" id="KW-1133">Transmembrane helix</keyword>
<evidence type="ECO:0000256" key="6">
    <source>
        <dbReference type="RuleBase" id="RU362006"/>
    </source>
</evidence>
<evidence type="ECO:0000256" key="5">
    <source>
        <dbReference type="ARBA" id="ARBA00023136"/>
    </source>
</evidence>
<keyword evidence="3 7" id="KW-0812">Transmembrane</keyword>
<evidence type="ECO:0000256" key="2">
    <source>
        <dbReference type="ARBA" id="ARBA00008573"/>
    </source>
</evidence>
<evidence type="ECO:0008006" key="9">
    <source>
        <dbReference type="Google" id="ProtNLM"/>
    </source>
</evidence>
<organism evidence="8">
    <name type="scientific">Spongospora subterranea</name>
    <dbReference type="NCBI Taxonomy" id="70186"/>
    <lineage>
        <taxon>Eukaryota</taxon>
        <taxon>Sar</taxon>
        <taxon>Rhizaria</taxon>
        <taxon>Endomyxa</taxon>
        <taxon>Phytomyxea</taxon>
        <taxon>Plasmodiophorida</taxon>
        <taxon>Plasmodiophoridae</taxon>
        <taxon>Spongospora</taxon>
    </lineage>
</organism>
<feature type="transmembrane region" description="Helical" evidence="7">
    <location>
        <begin position="52"/>
        <end position="73"/>
    </location>
</feature>